<evidence type="ECO:0000313" key="2">
    <source>
        <dbReference type="EMBL" id="RDD63091.1"/>
    </source>
</evidence>
<dbReference type="InterPro" id="IPR038765">
    <property type="entry name" value="Papain-like_cys_pep_sf"/>
</dbReference>
<dbReference type="RefSeq" id="WP_114581041.1">
    <property type="nucleotide sequence ID" value="NZ_QPMH01000003.1"/>
</dbReference>
<evidence type="ECO:0000313" key="3">
    <source>
        <dbReference type="Proteomes" id="UP000253941"/>
    </source>
</evidence>
<feature type="domain" description="Transglutaminase-like" evidence="1">
    <location>
        <begin position="174"/>
        <end position="246"/>
    </location>
</feature>
<keyword evidence="3" id="KW-1185">Reference proteome</keyword>
<protein>
    <submittedName>
        <fullName evidence="2">Transglutaminase family protein</fullName>
    </submittedName>
</protein>
<sequence>MTRLRINHITTYEYPRPVGFGEHRLLFRPRDSHDIRLVSTRLAITPKAQLRWLHDVFGNSIAVASFAGENALLRFESDIVIQHYGVNDPSIPIEDYARTLPFSYPASEQPDLSALVARHDPDPDGVTDAWARQFLAQSGASDTMDTLARMTRTIRDDFTYAAREEEGVQSSVETIRLGSGSCRDFALLMMEAARALGLAARFVTGYLYDPALDTGVDSGTVGAGATHAWCQIYLPGMGWTEFDPTNGSYCGTNLIRIGVARRPEQAKPVQGTFIGDPGGPPTMTVQVKVTREAEPVATTAAS</sequence>
<dbReference type="InterPro" id="IPR013589">
    <property type="entry name" value="Bac_transglu_N"/>
</dbReference>
<dbReference type="PANTHER" id="PTHR33490">
    <property type="entry name" value="BLR5614 PROTEIN-RELATED"/>
    <property type="match status" value="1"/>
</dbReference>
<dbReference type="Pfam" id="PF08379">
    <property type="entry name" value="Bact_transglu_N"/>
    <property type="match status" value="1"/>
</dbReference>
<dbReference type="SMART" id="SM00460">
    <property type="entry name" value="TGc"/>
    <property type="match status" value="1"/>
</dbReference>
<dbReference type="Pfam" id="PF01841">
    <property type="entry name" value="Transglut_core"/>
    <property type="match status" value="1"/>
</dbReference>
<gene>
    <name evidence="2" type="ORF">DRB17_04795</name>
</gene>
<dbReference type="Gene3D" id="3.10.620.30">
    <property type="match status" value="1"/>
</dbReference>
<name>A0A369TCM0_9PROT</name>
<dbReference type="Proteomes" id="UP000253941">
    <property type="component" value="Unassembled WGS sequence"/>
</dbReference>
<proteinExistence type="predicted"/>
<evidence type="ECO:0000259" key="1">
    <source>
        <dbReference type="SMART" id="SM00460"/>
    </source>
</evidence>
<dbReference type="InterPro" id="IPR002931">
    <property type="entry name" value="Transglutaminase-like"/>
</dbReference>
<organism evidence="2 3">
    <name type="scientific">Ferruginivarius sediminum</name>
    <dbReference type="NCBI Taxonomy" id="2661937"/>
    <lineage>
        <taxon>Bacteria</taxon>
        <taxon>Pseudomonadati</taxon>
        <taxon>Pseudomonadota</taxon>
        <taxon>Alphaproteobacteria</taxon>
        <taxon>Rhodospirillales</taxon>
        <taxon>Rhodospirillaceae</taxon>
        <taxon>Ferruginivarius</taxon>
    </lineage>
</organism>
<dbReference type="EMBL" id="QPMH01000003">
    <property type="protein sequence ID" value="RDD63091.1"/>
    <property type="molecule type" value="Genomic_DNA"/>
</dbReference>
<accession>A0A369TCM0</accession>
<dbReference type="SUPFAM" id="SSF54001">
    <property type="entry name" value="Cysteine proteinases"/>
    <property type="match status" value="1"/>
</dbReference>
<dbReference type="AlphaFoldDB" id="A0A369TCM0"/>
<dbReference type="PANTHER" id="PTHR33490:SF1">
    <property type="entry name" value="SLL1233 PROTEIN"/>
    <property type="match status" value="1"/>
</dbReference>
<reference evidence="2 3" key="1">
    <citation type="submission" date="2018-07" db="EMBL/GenBank/DDBJ databases">
        <title>Venubactetium sediminum gen. nov., sp. nov., isolated from a marine solar saltern.</title>
        <authorList>
            <person name="Wang S."/>
        </authorList>
    </citation>
    <scope>NUCLEOTIDE SEQUENCE [LARGE SCALE GENOMIC DNA]</scope>
    <source>
        <strain evidence="2 3">WD2A32</strain>
    </source>
</reference>
<comment type="caution">
    <text evidence="2">The sequence shown here is derived from an EMBL/GenBank/DDBJ whole genome shotgun (WGS) entry which is preliminary data.</text>
</comment>